<gene>
    <name evidence="1" type="ORF">NPIL_546111</name>
</gene>
<organism evidence="1 2">
    <name type="scientific">Nephila pilipes</name>
    <name type="common">Giant wood spider</name>
    <name type="synonym">Nephila maculata</name>
    <dbReference type="NCBI Taxonomy" id="299642"/>
    <lineage>
        <taxon>Eukaryota</taxon>
        <taxon>Metazoa</taxon>
        <taxon>Ecdysozoa</taxon>
        <taxon>Arthropoda</taxon>
        <taxon>Chelicerata</taxon>
        <taxon>Arachnida</taxon>
        <taxon>Araneae</taxon>
        <taxon>Araneomorphae</taxon>
        <taxon>Entelegynae</taxon>
        <taxon>Araneoidea</taxon>
        <taxon>Nephilidae</taxon>
        <taxon>Nephila</taxon>
    </lineage>
</organism>
<dbReference type="AlphaFoldDB" id="A0A8X6TD74"/>
<dbReference type="Proteomes" id="UP000887013">
    <property type="component" value="Unassembled WGS sequence"/>
</dbReference>
<reference evidence="1" key="1">
    <citation type="submission" date="2020-08" db="EMBL/GenBank/DDBJ databases">
        <title>Multicomponent nature underlies the extraordinary mechanical properties of spider dragline silk.</title>
        <authorList>
            <person name="Kono N."/>
            <person name="Nakamura H."/>
            <person name="Mori M."/>
            <person name="Yoshida Y."/>
            <person name="Ohtoshi R."/>
            <person name="Malay A.D."/>
            <person name="Moran D.A.P."/>
            <person name="Tomita M."/>
            <person name="Numata K."/>
            <person name="Arakawa K."/>
        </authorList>
    </citation>
    <scope>NUCLEOTIDE SEQUENCE</scope>
</reference>
<protein>
    <submittedName>
        <fullName evidence="1">Uncharacterized protein</fullName>
    </submittedName>
</protein>
<dbReference type="EMBL" id="BMAW01054716">
    <property type="protein sequence ID" value="GFS97622.1"/>
    <property type="molecule type" value="Genomic_DNA"/>
</dbReference>
<proteinExistence type="predicted"/>
<keyword evidence="2" id="KW-1185">Reference proteome</keyword>
<dbReference type="OrthoDB" id="10511288at2759"/>
<name>A0A8X6TD74_NEPPI</name>
<evidence type="ECO:0000313" key="1">
    <source>
        <dbReference type="EMBL" id="GFS97622.1"/>
    </source>
</evidence>
<accession>A0A8X6TD74</accession>
<comment type="caution">
    <text evidence="1">The sequence shown here is derived from an EMBL/GenBank/DDBJ whole genome shotgun (WGS) entry which is preliminary data.</text>
</comment>
<sequence length="108" mass="12067">MLILTFNLKLKHPRVMKLNKSLPDVSSSITSRSSKSMLRPLTLPIMSNKIGTSIYKLLLSFLTQVAPALSVSDTHQFPTHNSKHLELAEQSDVNQAMFRKPGRFTSAT</sequence>
<evidence type="ECO:0000313" key="2">
    <source>
        <dbReference type="Proteomes" id="UP000887013"/>
    </source>
</evidence>